<evidence type="ECO:0000256" key="5">
    <source>
        <dbReference type="ARBA" id="ARBA00022692"/>
    </source>
</evidence>
<evidence type="ECO:0000256" key="1">
    <source>
        <dbReference type="ARBA" id="ARBA00004651"/>
    </source>
</evidence>
<feature type="transmembrane region" description="Helical" evidence="8">
    <location>
        <begin position="14"/>
        <end position="36"/>
    </location>
</feature>
<evidence type="ECO:0000313" key="10">
    <source>
        <dbReference type="Proteomes" id="UP001652442"/>
    </source>
</evidence>
<evidence type="ECO:0000256" key="6">
    <source>
        <dbReference type="ARBA" id="ARBA00022989"/>
    </source>
</evidence>
<accession>A0ABT2TM32</accession>
<evidence type="ECO:0000256" key="8">
    <source>
        <dbReference type="SAM" id="Phobius"/>
    </source>
</evidence>
<evidence type="ECO:0000313" key="9">
    <source>
        <dbReference type="EMBL" id="MCU6763278.1"/>
    </source>
</evidence>
<keyword evidence="4" id="KW-1003">Cell membrane</keyword>
<protein>
    <submittedName>
        <fullName evidence="9">AzlC family ABC transporter permease</fullName>
    </submittedName>
</protein>
<dbReference type="RefSeq" id="WP_158425923.1">
    <property type="nucleotide sequence ID" value="NZ_JAOQJQ010000006.1"/>
</dbReference>
<gene>
    <name evidence="9" type="ORF">OCV88_13245</name>
</gene>
<proteinExistence type="inferred from homology"/>
<keyword evidence="6 8" id="KW-1133">Transmembrane helix</keyword>
<comment type="caution">
    <text evidence="9">The sequence shown here is derived from an EMBL/GenBank/DDBJ whole genome shotgun (WGS) entry which is preliminary data.</text>
</comment>
<sequence>MKKKSGYSAAFRAAFPYTIPVLTGYLFIGIAFGIMFQEKGYNFLWAALMSILVYAGSGQYLAVNFFAPGVTLFQVIFMTFMVNVRHIFYGISMLDRFKNMGKKKLYMIFSLTDETYSLFFITKVPKDVDERKFLLAVALLDQCYWILGSVIGALAGHLLPFDSTGVDFAMTALFLVIMTEQWLAGKNHIPALVGLGSALVCRLIFGASNFILPSMICILLILLSFRKVVEEKEVDTNAP</sequence>
<name>A0ABT2TM32_9FIRM</name>
<reference evidence="9 10" key="1">
    <citation type="journal article" date="2021" name="ISME Commun">
        <title>Automated analysis of genomic sequences facilitates high-throughput and comprehensive description of bacteria.</title>
        <authorList>
            <person name="Hitch T.C.A."/>
        </authorList>
    </citation>
    <scope>NUCLEOTIDE SEQUENCE [LARGE SCALE GENOMIC DNA]</scope>
    <source>
        <strain evidence="9 10">Sanger_109</strain>
    </source>
</reference>
<feature type="transmembrane region" description="Helical" evidence="8">
    <location>
        <begin position="43"/>
        <end position="60"/>
    </location>
</feature>
<dbReference type="EMBL" id="JAOQJQ010000006">
    <property type="protein sequence ID" value="MCU6763278.1"/>
    <property type="molecule type" value="Genomic_DNA"/>
</dbReference>
<evidence type="ECO:0000256" key="7">
    <source>
        <dbReference type="ARBA" id="ARBA00023136"/>
    </source>
</evidence>
<feature type="transmembrane region" description="Helical" evidence="8">
    <location>
        <begin position="133"/>
        <end position="154"/>
    </location>
</feature>
<keyword evidence="7 8" id="KW-0472">Membrane</keyword>
<keyword evidence="3" id="KW-0813">Transport</keyword>
<keyword evidence="10" id="KW-1185">Reference proteome</keyword>
<evidence type="ECO:0000256" key="3">
    <source>
        <dbReference type="ARBA" id="ARBA00022448"/>
    </source>
</evidence>
<comment type="subcellular location">
    <subcellularLocation>
        <location evidence="1">Cell membrane</location>
        <topology evidence="1">Multi-pass membrane protein</topology>
    </subcellularLocation>
</comment>
<dbReference type="Pfam" id="PF03591">
    <property type="entry name" value="AzlC"/>
    <property type="match status" value="1"/>
</dbReference>
<dbReference type="Proteomes" id="UP001652442">
    <property type="component" value="Unassembled WGS sequence"/>
</dbReference>
<evidence type="ECO:0000256" key="4">
    <source>
        <dbReference type="ARBA" id="ARBA00022475"/>
    </source>
</evidence>
<dbReference type="InterPro" id="IPR011606">
    <property type="entry name" value="Brnchd-chn_aa_trnsp_permease"/>
</dbReference>
<feature type="transmembrane region" description="Helical" evidence="8">
    <location>
        <begin position="66"/>
        <end position="84"/>
    </location>
</feature>
<evidence type="ECO:0000256" key="2">
    <source>
        <dbReference type="ARBA" id="ARBA00010735"/>
    </source>
</evidence>
<feature type="transmembrane region" description="Helical" evidence="8">
    <location>
        <begin position="203"/>
        <end position="223"/>
    </location>
</feature>
<organism evidence="9 10">
    <name type="scientific">Brotonthovivens ammoniilytica</name>
    <dbReference type="NCBI Taxonomy" id="2981725"/>
    <lineage>
        <taxon>Bacteria</taxon>
        <taxon>Bacillati</taxon>
        <taxon>Bacillota</taxon>
        <taxon>Clostridia</taxon>
        <taxon>Lachnospirales</taxon>
        <taxon>Lachnospiraceae</taxon>
        <taxon>Brotonthovivens</taxon>
    </lineage>
</organism>
<dbReference type="PANTHER" id="PTHR34979">
    <property type="entry name" value="INNER MEMBRANE PROTEIN YGAZ"/>
    <property type="match status" value="1"/>
</dbReference>
<comment type="similarity">
    <text evidence="2">Belongs to the AzlC family.</text>
</comment>
<keyword evidence="5 8" id="KW-0812">Transmembrane</keyword>
<dbReference type="PANTHER" id="PTHR34979:SF1">
    <property type="entry name" value="INNER MEMBRANE PROTEIN YGAZ"/>
    <property type="match status" value="1"/>
</dbReference>